<protein>
    <recommendedName>
        <fullName evidence="3">Endonuclease/exonuclease/phosphatase domain-containing protein</fullName>
    </recommendedName>
</protein>
<evidence type="ECO:0000313" key="2">
    <source>
        <dbReference type="Proteomes" id="UP001175271"/>
    </source>
</evidence>
<gene>
    <name evidence="1" type="ORF">QR680_006998</name>
</gene>
<sequence>MFRLQKPRIVPGTLNVRRLASIDRLFELQEELAPTNIDAITLTELRWRGTNALDLNDSEFRFYHAGSEESVDPSGTGFLIKR</sequence>
<evidence type="ECO:0008006" key="3">
    <source>
        <dbReference type="Google" id="ProtNLM"/>
    </source>
</evidence>
<name>A0AA39LYB8_9BILA</name>
<reference evidence="1" key="1">
    <citation type="submission" date="2023-06" db="EMBL/GenBank/DDBJ databases">
        <title>Genomic analysis of the entomopathogenic nematode Steinernema hermaphroditum.</title>
        <authorList>
            <person name="Schwarz E.M."/>
            <person name="Heppert J.K."/>
            <person name="Baniya A."/>
            <person name="Schwartz H.T."/>
            <person name="Tan C.-H."/>
            <person name="Antoshechkin I."/>
            <person name="Sternberg P.W."/>
            <person name="Goodrich-Blair H."/>
            <person name="Dillman A.R."/>
        </authorList>
    </citation>
    <scope>NUCLEOTIDE SEQUENCE</scope>
    <source>
        <strain evidence="1">PS9179</strain>
        <tissue evidence="1">Whole animal</tissue>
    </source>
</reference>
<dbReference type="AlphaFoldDB" id="A0AA39LYB8"/>
<proteinExistence type="predicted"/>
<comment type="caution">
    <text evidence="1">The sequence shown here is derived from an EMBL/GenBank/DDBJ whole genome shotgun (WGS) entry which is preliminary data.</text>
</comment>
<accession>A0AA39LYB8</accession>
<dbReference type="Proteomes" id="UP001175271">
    <property type="component" value="Unassembled WGS sequence"/>
</dbReference>
<dbReference type="EMBL" id="JAUCMV010000003">
    <property type="protein sequence ID" value="KAK0413795.1"/>
    <property type="molecule type" value="Genomic_DNA"/>
</dbReference>
<organism evidence="1 2">
    <name type="scientific">Steinernema hermaphroditum</name>
    <dbReference type="NCBI Taxonomy" id="289476"/>
    <lineage>
        <taxon>Eukaryota</taxon>
        <taxon>Metazoa</taxon>
        <taxon>Ecdysozoa</taxon>
        <taxon>Nematoda</taxon>
        <taxon>Chromadorea</taxon>
        <taxon>Rhabditida</taxon>
        <taxon>Tylenchina</taxon>
        <taxon>Panagrolaimomorpha</taxon>
        <taxon>Strongyloidoidea</taxon>
        <taxon>Steinernematidae</taxon>
        <taxon>Steinernema</taxon>
    </lineage>
</organism>
<evidence type="ECO:0000313" key="1">
    <source>
        <dbReference type="EMBL" id="KAK0413795.1"/>
    </source>
</evidence>
<keyword evidence="2" id="KW-1185">Reference proteome</keyword>